<feature type="domain" description="YDG" evidence="5">
    <location>
        <begin position="883"/>
        <end position="959"/>
    </location>
</feature>
<name>A0A224XCF6_9LACT</name>
<dbReference type="Proteomes" id="UP000218689">
    <property type="component" value="Unassembled WGS sequence"/>
</dbReference>
<evidence type="ECO:0000259" key="4">
    <source>
        <dbReference type="Pfam" id="PF16640"/>
    </source>
</evidence>
<evidence type="ECO:0000256" key="2">
    <source>
        <dbReference type="SAM" id="Phobius"/>
    </source>
</evidence>
<dbReference type="InterPro" id="IPR041248">
    <property type="entry name" value="YDG"/>
</dbReference>
<evidence type="ECO:0000313" key="7">
    <source>
        <dbReference type="Proteomes" id="UP000218689"/>
    </source>
</evidence>
<keyword evidence="3" id="KW-0732">Signal</keyword>
<keyword evidence="2" id="KW-0472">Membrane</keyword>
<keyword evidence="2" id="KW-1133">Transmembrane helix</keyword>
<reference evidence="7" key="1">
    <citation type="submission" date="2017-08" db="EMBL/GenBank/DDBJ databases">
        <title>Draft genome sequence of Lactococcus sp. strain Rs-Y01, isolated from the gut of the lower termite Reticulitermes speratus.</title>
        <authorList>
            <person name="Ohkuma M."/>
            <person name="Yuki M."/>
        </authorList>
    </citation>
    <scope>NUCLEOTIDE SEQUENCE [LARGE SCALE GENOMIC DNA]</scope>
    <source>
        <strain evidence="7">Rs-Y01</strain>
    </source>
</reference>
<dbReference type="Pfam" id="PF18657">
    <property type="entry name" value="YDG"/>
    <property type="match status" value="1"/>
</dbReference>
<evidence type="ECO:0000256" key="1">
    <source>
        <dbReference type="SAM" id="MobiDB-lite"/>
    </source>
</evidence>
<dbReference type="InterPro" id="IPR008964">
    <property type="entry name" value="Invasin/intimin_cell_adhesion"/>
</dbReference>
<dbReference type="Gene3D" id="2.60.40.1080">
    <property type="match status" value="2"/>
</dbReference>
<dbReference type="OrthoDB" id="2255965at2"/>
<feature type="region of interest" description="Disordered" evidence="1">
    <location>
        <begin position="1147"/>
        <end position="1172"/>
    </location>
</feature>
<feature type="transmembrane region" description="Helical" evidence="2">
    <location>
        <begin position="1189"/>
        <end position="1206"/>
    </location>
</feature>
<evidence type="ECO:0008006" key="8">
    <source>
        <dbReference type="Google" id="ProtNLM"/>
    </source>
</evidence>
<keyword evidence="7" id="KW-1185">Reference proteome</keyword>
<dbReference type="InterPro" id="IPR013783">
    <property type="entry name" value="Ig-like_fold"/>
</dbReference>
<gene>
    <name evidence="6" type="ORF">RsY01_1428</name>
</gene>
<feature type="signal peptide" evidence="3">
    <location>
        <begin position="1"/>
        <end position="29"/>
    </location>
</feature>
<keyword evidence="2" id="KW-0812">Transmembrane</keyword>
<evidence type="ECO:0000313" key="6">
    <source>
        <dbReference type="EMBL" id="GAX47824.1"/>
    </source>
</evidence>
<dbReference type="SUPFAM" id="SSF49373">
    <property type="entry name" value="Invasin/intimin cell-adhesion fragments"/>
    <property type="match status" value="1"/>
</dbReference>
<evidence type="ECO:0000256" key="3">
    <source>
        <dbReference type="SAM" id="SignalP"/>
    </source>
</evidence>
<dbReference type="AlphaFoldDB" id="A0A224XCF6"/>
<accession>A0A224XCF6</accession>
<evidence type="ECO:0000259" key="5">
    <source>
        <dbReference type="Pfam" id="PF18657"/>
    </source>
</evidence>
<dbReference type="InterPro" id="IPR032109">
    <property type="entry name" value="Big_3_5"/>
</dbReference>
<comment type="caution">
    <text evidence="6">The sequence shown here is derived from an EMBL/GenBank/DDBJ whole genome shotgun (WGS) entry which is preliminary data.</text>
</comment>
<feature type="domain" description="Bacterial Ig-like" evidence="4">
    <location>
        <begin position="721"/>
        <end position="791"/>
    </location>
</feature>
<sequence>MLVQKLGKVLMVLILLFGSLSGFSIPVYAATGGTSDNPTILNADQGEATLTSGYYELQGNFTNNGRLTISGDVHLILNDDANVTISGGIECGSDNYLTIEGNVGRLTAIARSGTGAAGIGGNEYDKGGIITINGGKITAEGARFGAGIGGGNRGSGGNITINGGEVTALAGDSIPGYLGMTLGNGAGIGGGANGSNDSITINGGVITARGGVLGADIGGGGAGSGGTILINGGTVTSAGGDKKNIGSGDLMTPNGQVIINGGSIKGRTSTQATNGTDNLYLTTLTVGSGTNGLEFTAAGYGLNGKISKNYGMNDVVTRDGGKVYIYLPSANYTANSIAMATSDADKYDNGASINVTTSGATGTLGNSSSHVLSNATLNVKKDGTSWHKHGRSLTSPHATLKNAVSETATLYSFLTGPFDVYDSSANTGVSIASNNIGTLNYKTTTAEDFSLSTNTVVYDGKPKAVTITPQKGIGTITSYYTGVGSTIYDTTTTAPSDAGTYTVTIDATEGVWDSGILYLMGNGLDTGTLTINKATITNGGGATTVIYGDAFFNDNKLDLSALDSLFNIDANAGVRTYTLDTGGSGQGTMDEDNKTLNVTTVGTFIIGLETAETANAIAGEKVTATLTVIPRKTSFKVADLTPVYYTGLAHTPTVTVKAGSKTLMLDKDYKVDYKNNVNHGTAVVDIVGEGNYAGSKGRKTFTINQATPSIILSASGKTRPGSVSLTATLPGDATGTVMFYYGSSIPVGLPVSVVAGSAQIDFTPVTAVNDYNFTAVYSGDTNYETSTSNIVDHSFIKGEQEALALSGLDANYTYGTGSITLGTTGGTTDGAVTYSSNNPNAAVINGNILTIVGVGEFTVTAEMAGDVDYNAVSVTSFKVTVNPATLDATITPKNKVYDGLVTSEVDTISYTGILIGDQVEINGGSIQFDDADAGEVKTVSVDQPYTLAGNDVSNYVLGAIQVNTADISQAEQDELKITGLDTIYLTSDAPVTLGVTGGTTNGVVTYTSSNTSVATIAGNILTIVGAGDFTVTATLAGDNNYHAVSTTSRKVTVDQTIYTVLSHFGNWSGTGTVAARVDADETKFFRLMYDGKEIDAANYTITHGSTIITLKETHLKNYAAGTHWFVAEFSDGRSERIRLDVTQAKAGDKGSDKGVAINSLPETGAPNDSEKTATGVLPTTGDIGKPIDLLISLIGLALSGLMLWFIDHRRKVN</sequence>
<proteinExistence type="predicted"/>
<feature type="chain" id="PRO_5012985392" description="Bacterial Ig-like domain-containing protein" evidence="3">
    <location>
        <begin position="30"/>
        <end position="1213"/>
    </location>
</feature>
<organism evidence="6 7">
    <name type="scientific">Pseudolactococcus reticulitermitis</name>
    <dbReference type="NCBI Taxonomy" id="2025039"/>
    <lineage>
        <taxon>Bacteria</taxon>
        <taxon>Bacillati</taxon>
        <taxon>Bacillota</taxon>
        <taxon>Bacilli</taxon>
        <taxon>Lactobacillales</taxon>
        <taxon>Streptococcaceae</taxon>
        <taxon>Pseudolactococcus</taxon>
    </lineage>
</organism>
<dbReference type="Pfam" id="PF16640">
    <property type="entry name" value="Big_3_5"/>
    <property type="match status" value="1"/>
</dbReference>
<dbReference type="Gene3D" id="2.60.40.10">
    <property type="entry name" value="Immunoglobulins"/>
    <property type="match status" value="1"/>
</dbReference>
<protein>
    <recommendedName>
        <fullName evidence="8">Bacterial Ig-like domain-containing protein</fullName>
    </recommendedName>
</protein>
<dbReference type="EMBL" id="BEDT01000003">
    <property type="protein sequence ID" value="GAX47824.1"/>
    <property type="molecule type" value="Genomic_DNA"/>
</dbReference>